<evidence type="ECO:0000256" key="5">
    <source>
        <dbReference type="ARBA" id="ARBA00022840"/>
    </source>
</evidence>
<reference evidence="8 9" key="1">
    <citation type="submission" date="2019-08" db="EMBL/GenBank/DDBJ databases">
        <authorList>
            <person name="Alioto T."/>
            <person name="Alioto T."/>
            <person name="Gomez Garrido J."/>
        </authorList>
    </citation>
    <scope>NUCLEOTIDE SEQUENCE [LARGE SCALE GENOMIC DNA]</scope>
</reference>
<dbReference type="GO" id="GO:0006071">
    <property type="term" value="P:glycerol metabolic process"/>
    <property type="evidence" value="ECO:0007669"/>
    <property type="project" value="TreeGrafter"/>
</dbReference>
<dbReference type="AlphaFoldDB" id="A0A5E4N5I9"/>
<evidence type="ECO:0000313" key="8">
    <source>
        <dbReference type="EMBL" id="VVC37859.1"/>
    </source>
</evidence>
<dbReference type="Pfam" id="PF00370">
    <property type="entry name" value="FGGY_N"/>
    <property type="match status" value="2"/>
</dbReference>
<proteinExistence type="inferred from homology"/>
<evidence type="ECO:0000259" key="7">
    <source>
        <dbReference type="Pfam" id="PF02782"/>
    </source>
</evidence>
<feature type="domain" description="Carbohydrate kinase FGGY C-terminal" evidence="7">
    <location>
        <begin position="322"/>
        <end position="456"/>
    </location>
</feature>
<comment type="similarity">
    <text evidence="1">Belongs to the FGGY kinase family.</text>
</comment>
<evidence type="ECO:0000256" key="3">
    <source>
        <dbReference type="ARBA" id="ARBA00022741"/>
    </source>
</evidence>
<feature type="domain" description="Carbohydrate kinase FGGY N-terminal" evidence="6">
    <location>
        <begin position="155"/>
        <end position="245"/>
    </location>
</feature>
<evidence type="ECO:0000256" key="2">
    <source>
        <dbReference type="ARBA" id="ARBA00022679"/>
    </source>
</evidence>
<evidence type="ECO:0000256" key="1">
    <source>
        <dbReference type="ARBA" id="ARBA00009156"/>
    </source>
</evidence>
<dbReference type="Proteomes" id="UP000325440">
    <property type="component" value="Unassembled WGS sequence"/>
</dbReference>
<dbReference type="Gene3D" id="3.30.420.40">
    <property type="match status" value="3"/>
</dbReference>
<protein>
    <submittedName>
        <fullName evidence="8">Carbohydrate kinase, FGGY, N-terminal,Carbohydrate kinase, FGGY, C-terminal</fullName>
    </submittedName>
</protein>
<dbReference type="Pfam" id="PF02782">
    <property type="entry name" value="FGGY_C"/>
    <property type="match status" value="1"/>
</dbReference>
<dbReference type="InterPro" id="IPR018485">
    <property type="entry name" value="FGGY_C"/>
</dbReference>
<keyword evidence="3" id="KW-0547">Nucleotide-binding</keyword>
<dbReference type="OrthoDB" id="6278781at2759"/>
<accession>A0A5E4N5I9</accession>
<dbReference type="GO" id="GO:0005739">
    <property type="term" value="C:mitochondrion"/>
    <property type="evidence" value="ECO:0007669"/>
    <property type="project" value="TreeGrafter"/>
</dbReference>
<dbReference type="GO" id="GO:0046167">
    <property type="term" value="P:glycerol-3-phosphate biosynthetic process"/>
    <property type="evidence" value="ECO:0007669"/>
    <property type="project" value="TreeGrafter"/>
</dbReference>
<keyword evidence="5" id="KW-0067">ATP-binding</keyword>
<feature type="domain" description="Carbohydrate kinase FGGY N-terminal" evidence="6">
    <location>
        <begin position="79"/>
        <end position="150"/>
    </location>
</feature>
<keyword evidence="2" id="KW-0808">Transferase</keyword>
<dbReference type="PANTHER" id="PTHR10196">
    <property type="entry name" value="SUGAR KINASE"/>
    <property type="match status" value="1"/>
</dbReference>
<gene>
    <name evidence="8" type="ORF">CINCED_3A005325</name>
</gene>
<evidence type="ECO:0000256" key="4">
    <source>
        <dbReference type="ARBA" id="ARBA00022777"/>
    </source>
</evidence>
<evidence type="ECO:0000313" key="9">
    <source>
        <dbReference type="Proteomes" id="UP000325440"/>
    </source>
</evidence>
<keyword evidence="4 8" id="KW-0418">Kinase</keyword>
<evidence type="ECO:0000259" key="6">
    <source>
        <dbReference type="Pfam" id="PF00370"/>
    </source>
</evidence>
<dbReference type="InterPro" id="IPR018484">
    <property type="entry name" value="FGGY_N"/>
</dbReference>
<name>A0A5E4N5I9_9HEMI</name>
<dbReference type="InterPro" id="IPR043129">
    <property type="entry name" value="ATPase_NBD"/>
</dbReference>
<dbReference type="GO" id="GO:0006641">
    <property type="term" value="P:triglyceride metabolic process"/>
    <property type="evidence" value="ECO:0007669"/>
    <property type="project" value="TreeGrafter"/>
</dbReference>
<sequence>MSFHYQFQAVGVLNVKSNIVSFTVVSAMDGHEVASSIKRMSLITKDSPGSCDRGIGKTQKIDTMNDVNEHNPTELPPFERGHVEQDPGNIWKTVMAVIEDTIDDMYHKGLPITYIKSVGITNEIGTLLVWHSETNEPLHNAIHWTDSRITHSNRGTASAIEWLLQNSPAVISAANKCRFGTLDTWLLWKLTAGEMYITDMTNASYTRLFDIATLNWDMDECRALGLAKCSWPTVHRRPNHYGIILISRLLGVTVNAVMARPNAALFGHRCYRSGQTVLTLDVLTSVAISSFGSQGRVPKPFNSPHKPWLVVGYWEPNEPYPVLGMATASEANVVMQWLKNNYLMSVEECINTYANAHPSSQQAILVPAFGGLPMPPYGRPNARPAIIGISKPMGHDELITMVVESLCYSAADIVQCSADGRPTDTVFIDGPYSNFGPLTQRLSDVLGTRLIRNRCDMAIDGVARMVASTINLKYRSHHEIIVYDPISTAEQRLVWSKMWKEAIRRSDGWAAPEEDEFTPSRFCRNTVQTVKSCAIGWVKWIKQLFIS</sequence>
<dbReference type="GO" id="GO:0005524">
    <property type="term" value="F:ATP binding"/>
    <property type="evidence" value="ECO:0007669"/>
    <property type="project" value="UniProtKB-KW"/>
</dbReference>
<dbReference type="EMBL" id="CABPRJ010001457">
    <property type="protein sequence ID" value="VVC37859.1"/>
    <property type="molecule type" value="Genomic_DNA"/>
</dbReference>
<dbReference type="PANTHER" id="PTHR10196:SF69">
    <property type="entry name" value="GLYCEROL KINASE"/>
    <property type="match status" value="1"/>
</dbReference>
<dbReference type="GO" id="GO:0004370">
    <property type="term" value="F:glycerol kinase activity"/>
    <property type="evidence" value="ECO:0007669"/>
    <property type="project" value="TreeGrafter"/>
</dbReference>
<dbReference type="SUPFAM" id="SSF53067">
    <property type="entry name" value="Actin-like ATPase domain"/>
    <property type="match status" value="2"/>
</dbReference>
<organism evidence="8 9">
    <name type="scientific">Cinara cedri</name>
    <dbReference type="NCBI Taxonomy" id="506608"/>
    <lineage>
        <taxon>Eukaryota</taxon>
        <taxon>Metazoa</taxon>
        <taxon>Ecdysozoa</taxon>
        <taxon>Arthropoda</taxon>
        <taxon>Hexapoda</taxon>
        <taxon>Insecta</taxon>
        <taxon>Pterygota</taxon>
        <taxon>Neoptera</taxon>
        <taxon>Paraneoptera</taxon>
        <taxon>Hemiptera</taxon>
        <taxon>Sternorrhyncha</taxon>
        <taxon>Aphidomorpha</taxon>
        <taxon>Aphidoidea</taxon>
        <taxon>Aphididae</taxon>
        <taxon>Lachninae</taxon>
        <taxon>Cinara</taxon>
    </lineage>
</organism>
<keyword evidence="9" id="KW-1185">Reference proteome</keyword>